<dbReference type="AlphaFoldDB" id="A0A4V2UU42"/>
<keyword evidence="2" id="KW-1185">Reference proteome</keyword>
<proteinExistence type="predicted"/>
<accession>A0A4V2UU42</accession>
<sequence length="101" mass="11656">MKNCPNCNSEMEDHFELCWNCNYSLSQGKVVEITESLPGTRELDCLRCGIPMIYSGNYRFHEGARMGILGNIFEIFLNRESFDLYLCPKCGKVEFFSPRTP</sequence>
<evidence type="ECO:0000313" key="1">
    <source>
        <dbReference type="EMBL" id="TCS89013.1"/>
    </source>
</evidence>
<protein>
    <recommendedName>
        <fullName evidence="3">Double zinc ribbon protein</fullName>
    </recommendedName>
</protein>
<dbReference type="Proteomes" id="UP000295807">
    <property type="component" value="Unassembled WGS sequence"/>
</dbReference>
<dbReference type="OrthoDB" id="6293663at2"/>
<evidence type="ECO:0000313" key="2">
    <source>
        <dbReference type="Proteomes" id="UP000295807"/>
    </source>
</evidence>
<dbReference type="RefSeq" id="WP_132128111.1">
    <property type="nucleotide sequence ID" value="NZ_CP042432.1"/>
</dbReference>
<dbReference type="EMBL" id="SMAD01000002">
    <property type="protein sequence ID" value="TCS89013.1"/>
    <property type="molecule type" value="Genomic_DNA"/>
</dbReference>
<comment type="caution">
    <text evidence="1">The sequence shown here is derived from an EMBL/GenBank/DDBJ whole genome shotgun (WGS) entry which is preliminary data.</text>
</comment>
<organism evidence="1 2">
    <name type="scientific">Anseongella ginsenosidimutans</name>
    <dbReference type="NCBI Taxonomy" id="496056"/>
    <lineage>
        <taxon>Bacteria</taxon>
        <taxon>Pseudomonadati</taxon>
        <taxon>Bacteroidota</taxon>
        <taxon>Sphingobacteriia</taxon>
        <taxon>Sphingobacteriales</taxon>
        <taxon>Sphingobacteriaceae</taxon>
        <taxon>Anseongella</taxon>
    </lineage>
</organism>
<reference evidence="1 2" key="1">
    <citation type="submission" date="2019-03" db="EMBL/GenBank/DDBJ databases">
        <title>Genomic Encyclopedia of Type Strains, Phase IV (KMG-IV): sequencing the most valuable type-strain genomes for metagenomic binning, comparative biology and taxonomic classification.</title>
        <authorList>
            <person name="Goeker M."/>
        </authorList>
    </citation>
    <scope>NUCLEOTIDE SEQUENCE [LARGE SCALE GENOMIC DNA]</scope>
    <source>
        <strain evidence="1 2">DSM 21100</strain>
    </source>
</reference>
<evidence type="ECO:0008006" key="3">
    <source>
        <dbReference type="Google" id="ProtNLM"/>
    </source>
</evidence>
<gene>
    <name evidence="1" type="ORF">EDD80_102204</name>
</gene>
<name>A0A4V2UU42_9SPHI</name>